<gene>
    <name evidence="2" type="ORF">KIL84_017755</name>
</gene>
<organism evidence="2 3">
    <name type="scientific">Mauremys mutica</name>
    <name type="common">yellowpond turtle</name>
    <dbReference type="NCBI Taxonomy" id="74926"/>
    <lineage>
        <taxon>Eukaryota</taxon>
        <taxon>Metazoa</taxon>
        <taxon>Chordata</taxon>
        <taxon>Craniata</taxon>
        <taxon>Vertebrata</taxon>
        <taxon>Euteleostomi</taxon>
        <taxon>Archelosauria</taxon>
        <taxon>Testudinata</taxon>
        <taxon>Testudines</taxon>
        <taxon>Cryptodira</taxon>
        <taxon>Durocryptodira</taxon>
        <taxon>Testudinoidea</taxon>
        <taxon>Geoemydidae</taxon>
        <taxon>Geoemydinae</taxon>
        <taxon>Mauremys</taxon>
    </lineage>
</organism>
<sequence>SKCRDALGVGLTRGWAPSGSGPDAAQGCARPARRPRGWTGDTIPAPGGQGRRGAWLPLLPVGPPALPVHNQLSTVCGGGAAARNSGRALTASGCHGDAWRRVNTAPPPTATARPWTQALSREQEARGLAESPPRSTARWPAAGRVELLGLGVSGGPGRAGRPGGAAAVPARGSGCFLGRQVPRIPGGPRL</sequence>
<accession>A0A9D3X612</accession>
<proteinExistence type="predicted"/>
<dbReference type="EMBL" id="JAHDVG010000482">
    <property type="protein sequence ID" value="KAH1173916.1"/>
    <property type="molecule type" value="Genomic_DNA"/>
</dbReference>
<evidence type="ECO:0000313" key="2">
    <source>
        <dbReference type="EMBL" id="KAH1173916.1"/>
    </source>
</evidence>
<evidence type="ECO:0000256" key="1">
    <source>
        <dbReference type="SAM" id="MobiDB-lite"/>
    </source>
</evidence>
<comment type="caution">
    <text evidence="2">The sequence shown here is derived from an EMBL/GenBank/DDBJ whole genome shotgun (WGS) entry which is preliminary data.</text>
</comment>
<reference evidence="2" key="1">
    <citation type="submission" date="2021-09" db="EMBL/GenBank/DDBJ databases">
        <title>The genome of Mauremys mutica provides insights into the evolution of semi-aquatic lifestyle.</title>
        <authorList>
            <person name="Gong S."/>
            <person name="Gao Y."/>
        </authorList>
    </citation>
    <scope>NUCLEOTIDE SEQUENCE</scope>
    <source>
        <strain evidence="2">MM-2020</strain>
        <tissue evidence="2">Muscle</tissue>
    </source>
</reference>
<keyword evidence="3" id="KW-1185">Reference proteome</keyword>
<dbReference type="Proteomes" id="UP000827986">
    <property type="component" value="Unassembled WGS sequence"/>
</dbReference>
<dbReference type="AlphaFoldDB" id="A0A9D3X612"/>
<name>A0A9D3X612_9SAUR</name>
<evidence type="ECO:0000313" key="3">
    <source>
        <dbReference type="Proteomes" id="UP000827986"/>
    </source>
</evidence>
<feature type="non-terminal residue" evidence="2">
    <location>
        <position position="1"/>
    </location>
</feature>
<feature type="region of interest" description="Disordered" evidence="1">
    <location>
        <begin position="9"/>
        <end position="49"/>
    </location>
</feature>
<protein>
    <submittedName>
        <fullName evidence="2">Uncharacterized protein</fullName>
    </submittedName>
</protein>